<organism evidence="1 2">
    <name type="scientific">Lacinutrix neustonica</name>
    <dbReference type="NCBI Taxonomy" id="2980107"/>
    <lineage>
        <taxon>Bacteria</taxon>
        <taxon>Pseudomonadati</taxon>
        <taxon>Bacteroidota</taxon>
        <taxon>Flavobacteriia</taxon>
        <taxon>Flavobacteriales</taxon>
        <taxon>Flavobacteriaceae</taxon>
        <taxon>Lacinutrix</taxon>
    </lineage>
</organism>
<dbReference type="RefSeq" id="WP_267678329.1">
    <property type="nucleotide sequence ID" value="NZ_CP113088.1"/>
</dbReference>
<reference evidence="1" key="1">
    <citation type="submission" date="2022-11" db="EMBL/GenBank/DDBJ databases">
        <title>Lacinutrix neustonica HL-RS19T sp. nov., isolated from the surface microlayer sample of brackish Lake Shihwa.</title>
        <authorList>
            <person name="Choi J.Y."/>
            <person name="Hwang C.Y."/>
        </authorList>
    </citation>
    <scope>NUCLEOTIDE SEQUENCE</scope>
    <source>
        <strain evidence="1">HL-RS19</strain>
    </source>
</reference>
<gene>
    <name evidence="1" type="ORF">N7U66_09760</name>
</gene>
<sequence length="153" mass="16772">MLTIRETGGFNYDLSVYPNFDNDNLPSAGINFVRFHLCTDSDSQLETFNNKFPLRNYGFAISESSDSGPTGDIAITYAANAVDGPYYSSAGVEQTNGSFEITKSTPFNTYVGEVLWSASQIVEGTFSVTLKNLADENDIIQITDGEFKMIPSM</sequence>
<evidence type="ECO:0000313" key="2">
    <source>
        <dbReference type="Proteomes" id="UP001164705"/>
    </source>
</evidence>
<dbReference type="KEGG" id="lnu:N7U66_09760"/>
<protein>
    <submittedName>
        <fullName evidence="1">Uncharacterized protein</fullName>
    </submittedName>
</protein>
<dbReference type="Proteomes" id="UP001164705">
    <property type="component" value="Chromosome"/>
</dbReference>
<evidence type="ECO:0000313" key="1">
    <source>
        <dbReference type="EMBL" id="WAC03695.1"/>
    </source>
</evidence>
<name>A0A9E8SII0_9FLAO</name>
<dbReference type="EMBL" id="CP113088">
    <property type="protein sequence ID" value="WAC03695.1"/>
    <property type="molecule type" value="Genomic_DNA"/>
</dbReference>
<keyword evidence="2" id="KW-1185">Reference proteome</keyword>
<dbReference type="AlphaFoldDB" id="A0A9E8SII0"/>
<proteinExistence type="predicted"/>
<accession>A0A9E8SII0</accession>